<keyword evidence="1" id="KW-1133">Transmembrane helix</keyword>
<dbReference type="EMBL" id="FNYW01000002">
    <property type="protein sequence ID" value="SEI52538.1"/>
    <property type="molecule type" value="Genomic_DNA"/>
</dbReference>
<dbReference type="InterPro" id="IPR006976">
    <property type="entry name" value="VanZ-like"/>
</dbReference>
<dbReference type="STRING" id="1130080.SAMN04488113_10259"/>
<organism evidence="3 4">
    <name type="scientific">Alkalibacterium gilvum</name>
    <dbReference type="NCBI Taxonomy" id="1130080"/>
    <lineage>
        <taxon>Bacteria</taxon>
        <taxon>Bacillati</taxon>
        <taxon>Bacillota</taxon>
        <taxon>Bacilli</taxon>
        <taxon>Lactobacillales</taxon>
        <taxon>Carnobacteriaceae</taxon>
        <taxon>Alkalibacterium</taxon>
    </lineage>
</organism>
<evidence type="ECO:0000313" key="4">
    <source>
        <dbReference type="Proteomes" id="UP000198564"/>
    </source>
</evidence>
<feature type="transmembrane region" description="Helical" evidence="1">
    <location>
        <begin position="107"/>
        <end position="124"/>
    </location>
</feature>
<keyword evidence="4" id="KW-1185">Reference proteome</keyword>
<feature type="domain" description="VanZ-like" evidence="2">
    <location>
        <begin position="12"/>
        <end position="158"/>
    </location>
</feature>
<dbReference type="NCBIfam" id="NF037970">
    <property type="entry name" value="vanZ_1"/>
    <property type="match status" value="1"/>
</dbReference>
<keyword evidence="1" id="KW-0812">Transmembrane</keyword>
<feature type="transmembrane region" description="Helical" evidence="1">
    <location>
        <begin position="83"/>
        <end position="100"/>
    </location>
</feature>
<reference evidence="4" key="1">
    <citation type="submission" date="2016-10" db="EMBL/GenBank/DDBJ databases">
        <authorList>
            <person name="Varghese N."/>
            <person name="Submissions S."/>
        </authorList>
    </citation>
    <scope>NUCLEOTIDE SEQUENCE [LARGE SCALE GENOMIC DNA]</scope>
    <source>
        <strain evidence="4">DSM 25751</strain>
    </source>
</reference>
<dbReference type="AlphaFoldDB" id="A0A1H6R9J3"/>
<evidence type="ECO:0000259" key="2">
    <source>
        <dbReference type="Pfam" id="PF04892"/>
    </source>
</evidence>
<dbReference type="Proteomes" id="UP000198564">
    <property type="component" value="Unassembled WGS sequence"/>
</dbReference>
<dbReference type="RefSeq" id="WP_091632233.1">
    <property type="nucleotide sequence ID" value="NZ_FNYW01000002.1"/>
</dbReference>
<name>A0A1H6R9J3_9LACT</name>
<sequence length="173" mass="19964">MNRKVKPIDNVFLLLAFGVMAILFYSSSMGYEEQNVQPILHNWLESEPLSWLFERIEFMYAGSEVSIGAKGYVSFVEFFIRKGAHFVSYFFLGLFWFLGLKNRVAHPWLTFLIALLLSVGYASFDELRQSFNPNRTALMEDVMLDTAGALVGTSAAWLTKVKGRKRNKLRFRR</sequence>
<dbReference type="Pfam" id="PF04892">
    <property type="entry name" value="VanZ"/>
    <property type="match status" value="1"/>
</dbReference>
<gene>
    <name evidence="3" type="ORF">SAMN04488113_10259</name>
</gene>
<proteinExistence type="predicted"/>
<evidence type="ECO:0000256" key="1">
    <source>
        <dbReference type="SAM" id="Phobius"/>
    </source>
</evidence>
<dbReference type="PIRSF" id="PIRSF019083">
    <property type="entry name" value="UCP019083_VanZ"/>
    <property type="match status" value="1"/>
</dbReference>
<feature type="transmembrane region" description="Helical" evidence="1">
    <location>
        <begin position="12"/>
        <end position="31"/>
    </location>
</feature>
<keyword evidence="1" id="KW-0472">Membrane</keyword>
<accession>A0A1H6R9J3</accession>
<dbReference type="InterPro" id="IPR016747">
    <property type="entry name" value="Phosphotransbutyrylase"/>
</dbReference>
<feature type="transmembrane region" description="Helical" evidence="1">
    <location>
        <begin position="144"/>
        <end position="163"/>
    </location>
</feature>
<evidence type="ECO:0000313" key="3">
    <source>
        <dbReference type="EMBL" id="SEI52538.1"/>
    </source>
</evidence>
<dbReference type="OrthoDB" id="291892at2"/>
<protein>
    <submittedName>
        <fullName evidence="3">VanZ like family protein</fullName>
    </submittedName>
</protein>